<keyword evidence="1" id="KW-0175">Coiled coil</keyword>
<evidence type="ECO:0000313" key="4">
    <source>
        <dbReference type="Proteomes" id="UP000187203"/>
    </source>
</evidence>
<protein>
    <submittedName>
        <fullName evidence="3">Uncharacterized protein</fullName>
    </submittedName>
</protein>
<dbReference type="EMBL" id="AWUE01014502">
    <property type="protein sequence ID" value="OMP03454.1"/>
    <property type="molecule type" value="Genomic_DNA"/>
</dbReference>
<feature type="coiled-coil region" evidence="1">
    <location>
        <begin position="285"/>
        <end position="312"/>
    </location>
</feature>
<feature type="region of interest" description="Disordered" evidence="2">
    <location>
        <begin position="32"/>
        <end position="51"/>
    </location>
</feature>
<accession>A0A1R3K8R7</accession>
<evidence type="ECO:0000256" key="1">
    <source>
        <dbReference type="SAM" id="Coils"/>
    </source>
</evidence>
<comment type="caution">
    <text evidence="3">The sequence shown here is derived from an EMBL/GenBank/DDBJ whole genome shotgun (WGS) entry which is preliminary data.</text>
</comment>
<feature type="compositionally biased region" description="Polar residues" evidence="2">
    <location>
        <begin position="78"/>
        <end position="90"/>
    </location>
</feature>
<sequence length="374" mass="42673">MSEASDRYGYPIVQDPRNSLYTNRMRAFNNRARRRNTRLNSNNRNYRRSEQMWERNLLGESPRRLLDGHPDPNEAGPSGTSLAESNHQQSPLLQLEQSIHIEREAEPTLNNEQVNSQQAANQQVQDQVQAQLESLLLRDHLSSQEQQTTGNGQEEQTGTEVLNLAENTENSEANSNLDASLAETFQALQNLEVGLTVHTDPMQVIPLQVFPPELEVEPSFKPLSDPQAEFDRSMLEDIQNKDVNDPSNQPIDYNPRWISIPEGGAVFTNARLSFRNSQEQPESNLMAKKRQMERALRRREEMQFELQMQMEEGNLSNVGNNLRFISMRNTQGDQQETSEERPQEANEMRTASIALGLGEEVNPRSPSFICTINE</sequence>
<evidence type="ECO:0000313" key="3">
    <source>
        <dbReference type="EMBL" id="OMP03454.1"/>
    </source>
</evidence>
<keyword evidence="4" id="KW-1185">Reference proteome</keyword>
<organism evidence="3 4">
    <name type="scientific">Corchorus olitorius</name>
    <dbReference type="NCBI Taxonomy" id="93759"/>
    <lineage>
        <taxon>Eukaryota</taxon>
        <taxon>Viridiplantae</taxon>
        <taxon>Streptophyta</taxon>
        <taxon>Embryophyta</taxon>
        <taxon>Tracheophyta</taxon>
        <taxon>Spermatophyta</taxon>
        <taxon>Magnoliopsida</taxon>
        <taxon>eudicotyledons</taxon>
        <taxon>Gunneridae</taxon>
        <taxon>Pentapetalae</taxon>
        <taxon>rosids</taxon>
        <taxon>malvids</taxon>
        <taxon>Malvales</taxon>
        <taxon>Malvaceae</taxon>
        <taxon>Grewioideae</taxon>
        <taxon>Apeibeae</taxon>
        <taxon>Corchorus</taxon>
    </lineage>
</organism>
<proteinExistence type="predicted"/>
<reference evidence="4" key="1">
    <citation type="submission" date="2013-09" db="EMBL/GenBank/DDBJ databases">
        <title>Corchorus olitorius genome sequencing.</title>
        <authorList>
            <person name="Alam M."/>
            <person name="Haque M.S."/>
            <person name="Islam M.S."/>
            <person name="Emdad E.M."/>
            <person name="Islam M.M."/>
            <person name="Ahmed B."/>
            <person name="Halim A."/>
            <person name="Hossen Q.M.M."/>
            <person name="Hossain M.Z."/>
            <person name="Ahmed R."/>
            <person name="Khan M.M."/>
            <person name="Islam R."/>
            <person name="Rashid M.M."/>
            <person name="Khan S.A."/>
            <person name="Rahman M.S."/>
            <person name="Alam M."/>
            <person name="Yahiya A.S."/>
            <person name="Khan M.S."/>
            <person name="Azam M.S."/>
            <person name="Haque T."/>
            <person name="Lashkar M.Z.H."/>
            <person name="Akhand A.I."/>
            <person name="Morshed G."/>
            <person name="Roy S."/>
            <person name="Uddin K.S."/>
            <person name="Rabeya T."/>
            <person name="Hossain A.S."/>
            <person name="Chowdhury A."/>
            <person name="Snigdha A.R."/>
            <person name="Mortoza M.S."/>
            <person name="Matin S.A."/>
            <person name="Hoque S.M.E."/>
            <person name="Islam M.K."/>
            <person name="Roy D.K."/>
            <person name="Haider R."/>
            <person name="Moosa M.M."/>
            <person name="Elias S.M."/>
            <person name="Hasan A.M."/>
            <person name="Jahan S."/>
            <person name="Shafiuddin M."/>
            <person name="Mahmood N."/>
            <person name="Shommy N.S."/>
        </authorList>
    </citation>
    <scope>NUCLEOTIDE SEQUENCE [LARGE SCALE GENOMIC DNA]</scope>
    <source>
        <strain evidence="4">cv. O-4</strain>
    </source>
</reference>
<dbReference type="AlphaFoldDB" id="A0A1R3K8R7"/>
<evidence type="ECO:0000256" key="2">
    <source>
        <dbReference type="SAM" id="MobiDB-lite"/>
    </source>
</evidence>
<gene>
    <name evidence="3" type="ORF">COLO4_10410</name>
</gene>
<name>A0A1R3K8R7_9ROSI</name>
<feature type="region of interest" description="Disordered" evidence="2">
    <location>
        <begin position="62"/>
        <end position="90"/>
    </location>
</feature>
<feature type="compositionally biased region" description="Basic and acidic residues" evidence="2">
    <location>
        <begin position="62"/>
        <end position="72"/>
    </location>
</feature>
<dbReference type="Proteomes" id="UP000187203">
    <property type="component" value="Unassembled WGS sequence"/>
</dbReference>